<dbReference type="RefSeq" id="WP_217747988.1">
    <property type="nucleotide sequence ID" value="NZ_JAHOEB010000022.1"/>
</dbReference>
<evidence type="ECO:0000313" key="3">
    <source>
        <dbReference type="EMBL" id="MBV3392621.1"/>
    </source>
</evidence>
<feature type="transmembrane region" description="Helical" evidence="1">
    <location>
        <begin position="100"/>
        <end position="119"/>
    </location>
</feature>
<accession>A0AAW4MSE4</accession>
<feature type="transmembrane region" description="Helical" evidence="1">
    <location>
        <begin position="6"/>
        <end position="29"/>
    </location>
</feature>
<dbReference type="Proteomes" id="UP001196408">
    <property type="component" value="Unassembled WGS sequence"/>
</dbReference>
<feature type="transmembrane region" description="Helical" evidence="1">
    <location>
        <begin position="41"/>
        <end position="62"/>
    </location>
</feature>
<name>A0AAW4MSE4_9FIRM</name>
<gene>
    <name evidence="2" type="ORF">KSV97_08470</name>
    <name evidence="3" type="ORF">KSW06_04980</name>
</gene>
<keyword evidence="5" id="KW-1185">Reference proteome</keyword>
<organism evidence="2 4">
    <name type="scientific">Catenibacterium mitsuokai</name>
    <dbReference type="NCBI Taxonomy" id="100886"/>
    <lineage>
        <taxon>Bacteria</taxon>
        <taxon>Bacillati</taxon>
        <taxon>Bacillota</taxon>
        <taxon>Erysipelotrichia</taxon>
        <taxon>Erysipelotrichales</taxon>
        <taxon>Coprobacillaceae</taxon>
        <taxon>Catenibacterium</taxon>
    </lineage>
</organism>
<protein>
    <submittedName>
        <fullName evidence="2">DUF3021 domain-containing protein</fullName>
    </submittedName>
</protein>
<proteinExistence type="predicted"/>
<feature type="transmembrane region" description="Helical" evidence="1">
    <location>
        <begin position="68"/>
        <end position="88"/>
    </location>
</feature>
<dbReference type="GeneID" id="301324729"/>
<reference evidence="2 5" key="1">
    <citation type="submission" date="2021-06" db="EMBL/GenBank/DDBJ databases">
        <title>Collection of gut derived symbiotic bacterial strains cultured from healthy donors.</title>
        <authorList>
            <person name="Lin H."/>
            <person name="Littmann E."/>
            <person name="Pamer E.G."/>
        </authorList>
    </citation>
    <scope>NUCLEOTIDE SEQUENCE</scope>
    <source>
        <strain evidence="3 5">MSK.21.70</strain>
        <strain evidence="2">MSK.21.82</strain>
    </source>
</reference>
<evidence type="ECO:0000313" key="5">
    <source>
        <dbReference type="Proteomes" id="UP001197492"/>
    </source>
</evidence>
<dbReference type="AlphaFoldDB" id="A0AAW4MSE4"/>
<evidence type="ECO:0000256" key="1">
    <source>
        <dbReference type="SAM" id="Phobius"/>
    </source>
</evidence>
<dbReference type="Proteomes" id="UP001197492">
    <property type="component" value="Unassembled WGS sequence"/>
</dbReference>
<evidence type="ECO:0000313" key="4">
    <source>
        <dbReference type="Proteomes" id="UP001196408"/>
    </source>
</evidence>
<dbReference type="EMBL" id="JAHOEL010000022">
    <property type="protein sequence ID" value="MBV3392621.1"/>
    <property type="molecule type" value="Genomic_DNA"/>
</dbReference>
<sequence>MDKNEIIHTITIQYFVIYTLSMFATILFCHIDQPQIKMLSVSYLGEVAVFSFLACLPTTIYYSKSQNVLVKTILHTILLETILLIAGYQIGMYEDVLGGLLFFFTILVVDILVRLFNYLNDCHLANEINKALKSRKG</sequence>
<keyword evidence="1" id="KW-1133">Transmembrane helix</keyword>
<keyword evidence="1" id="KW-0472">Membrane</keyword>
<keyword evidence="1" id="KW-0812">Transmembrane</keyword>
<comment type="caution">
    <text evidence="2">The sequence shown here is derived from an EMBL/GenBank/DDBJ whole genome shotgun (WGS) entry which is preliminary data.</text>
</comment>
<evidence type="ECO:0000313" key="2">
    <source>
        <dbReference type="EMBL" id="MBV3383251.1"/>
    </source>
</evidence>
<dbReference type="EMBL" id="JAHOEF010000058">
    <property type="protein sequence ID" value="MBV3383251.1"/>
    <property type="molecule type" value="Genomic_DNA"/>
</dbReference>